<gene>
    <name evidence="1" type="ORF">BaRGS_00008259</name>
</gene>
<accession>A0ABD0LMT7</accession>
<sequence length="115" mass="12468">MAGALAQAVHAQRVSQFWVVCLLERQAWDRSAHACVGLPVSACVYAHMGKLDGHVSRVSRSWDLIRSADAECMTKQPGMSVLPEPQFRPLTPALVSAHVFLSARDPPPGSAPDEH</sequence>
<comment type="caution">
    <text evidence="1">The sequence shown here is derived from an EMBL/GenBank/DDBJ whole genome shotgun (WGS) entry which is preliminary data.</text>
</comment>
<evidence type="ECO:0000313" key="2">
    <source>
        <dbReference type="Proteomes" id="UP001519460"/>
    </source>
</evidence>
<keyword evidence="2" id="KW-1185">Reference proteome</keyword>
<proteinExistence type="predicted"/>
<evidence type="ECO:0000313" key="1">
    <source>
        <dbReference type="EMBL" id="KAK7500352.1"/>
    </source>
</evidence>
<reference evidence="1 2" key="1">
    <citation type="journal article" date="2023" name="Sci. Data">
        <title>Genome assembly of the Korean intertidal mud-creeper Batillaria attramentaria.</title>
        <authorList>
            <person name="Patra A.K."/>
            <person name="Ho P.T."/>
            <person name="Jun S."/>
            <person name="Lee S.J."/>
            <person name="Kim Y."/>
            <person name="Won Y.J."/>
        </authorList>
    </citation>
    <scope>NUCLEOTIDE SEQUENCE [LARGE SCALE GENOMIC DNA]</scope>
    <source>
        <strain evidence="1">Wonlab-2016</strain>
    </source>
</reference>
<dbReference type="EMBL" id="JACVVK020000037">
    <property type="protein sequence ID" value="KAK7500352.1"/>
    <property type="molecule type" value="Genomic_DNA"/>
</dbReference>
<name>A0ABD0LMT7_9CAEN</name>
<organism evidence="1 2">
    <name type="scientific">Batillaria attramentaria</name>
    <dbReference type="NCBI Taxonomy" id="370345"/>
    <lineage>
        <taxon>Eukaryota</taxon>
        <taxon>Metazoa</taxon>
        <taxon>Spiralia</taxon>
        <taxon>Lophotrochozoa</taxon>
        <taxon>Mollusca</taxon>
        <taxon>Gastropoda</taxon>
        <taxon>Caenogastropoda</taxon>
        <taxon>Sorbeoconcha</taxon>
        <taxon>Cerithioidea</taxon>
        <taxon>Batillariidae</taxon>
        <taxon>Batillaria</taxon>
    </lineage>
</organism>
<dbReference type="Proteomes" id="UP001519460">
    <property type="component" value="Unassembled WGS sequence"/>
</dbReference>
<dbReference type="AlphaFoldDB" id="A0ABD0LMT7"/>
<protein>
    <submittedName>
        <fullName evidence="1">Uncharacterized protein</fullName>
    </submittedName>
</protein>